<feature type="transmembrane region" description="Helical" evidence="1">
    <location>
        <begin position="20"/>
        <end position="44"/>
    </location>
</feature>
<evidence type="ECO:0000313" key="2">
    <source>
        <dbReference type="EMBL" id="KAG5674208.1"/>
    </source>
</evidence>
<reference evidence="2" key="1">
    <citation type="submission" date="2021-03" db="EMBL/GenBank/DDBJ databases">
        <title>Chromosome level genome of the anhydrobiotic midge Polypedilum vanderplanki.</title>
        <authorList>
            <person name="Yoshida Y."/>
            <person name="Kikawada T."/>
            <person name="Gusev O."/>
        </authorList>
    </citation>
    <scope>NUCLEOTIDE SEQUENCE</scope>
    <source>
        <strain evidence="2">NIAS01</strain>
        <tissue evidence="2">Whole body or cell culture</tissue>
    </source>
</reference>
<evidence type="ECO:0000313" key="3">
    <source>
        <dbReference type="Proteomes" id="UP001107558"/>
    </source>
</evidence>
<sequence>MSKHDNKFKFEDDDDDDEFFEYLALLLLVALPIVVIYGLCVYCYKQRKLAAQREAELRNEILASRMQTRGSDRSLTIYTVPIIKPPDYNQPNQQNLTNCPNCSCQLNMNQIDSTLPSYDQIQDRRSSHGILSKPT</sequence>
<evidence type="ECO:0000256" key="1">
    <source>
        <dbReference type="SAM" id="Phobius"/>
    </source>
</evidence>
<keyword evidence="1" id="KW-0812">Transmembrane</keyword>
<keyword evidence="1" id="KW-1133">Transmembrane helix</keyword>
<organism evidence="2 3">
    <name type="scientific">Polypedilum vanderplanki</name>
    <name type="common">Sleeping chironomid midge</name>
    <dbReference type="NCBI Taxonomy" id="319348"/>
    <lineage>
        <taxon>Eukaryota</taxon>
        <taxon>Metazoa</taxon>
        <taxon>Ecdysozoa</taxon>
        <taxon>Arthropoda</taxon>
        <taxon>Hexapoda</taxon>
        <taxon>Insecta</taxon>
        <taxon>Pterygota</taxon>
        <taxon>Neoptera</taxon>
        <taxon>Endopterygota</taxon>
        <taxon>Diptera</taxon>
        <taxon>Nematocera</taxon>
        <taxon>Chironomoidea</taxon>
        <taxon>Chironomidae</taxon>
        <taxon>Chironominae</taxon>
        <taxon>Polypedilum</taxon>
        <taxon>Polypedilum</taxon>
    </lineage>
</organism>
<name>A0A9J6BWY1_POLVA</name>
<gene>
    <name evidence="2" type="ORF">PVAND_004188</name>
</gene>
<dbReference type="Proteomes" id="UP001107558">
    <property type="component" value="Chromosome 3"/>
</dbReference>
<keyword evidence="3" id="KW-1185">Reference proteome</keyword>
<dbReference type="AlphaFoldDB" id="A0A9J6BWY1"/>
<protein>
    <submittedName>
        <fullName evidence="2">Uncharacterized protein</fullName>
    </submittedName>
</protein>
<dbReference type="EMBL" id="JADBJN010000003">
    <property type="protein sequence ID" value="KAG5674208.1"/>
    <property type="molecule type" value="Genomic_DNA"/>
</dbReference>
<proteinExistence type="predicted"/>
<comment type="caution">
    <text evidence="2">The sequence shown here is derived from an EMBL/GenBank/DDBJ whole genome shotgun (WGS) entry which is preliminary data.</text>
</comment>
<keyword evidence="1" id="KW-0472">Membrane</keyword>
<accession>A0A9J6BWY1</accession>